<dbReference type="CDD" id="cd00082">
    <property type="entry name" value="HisKA"/>
    <property type="match status" value="1"/>
</dbReference>
<name>A0A1Y0I8Z1_9GAMM</name>
<dbReference type="KEGG" id="ome:OLMES_2938"/>
<dbReference type="InterPro" id="IPR036097">
    <property type="entry name" value="HisK_dim/P_sf"/>
</dbReference>
<evidence type="ECO:0000313" key="19">
    <source>
        <dbReference type="Proteomes" id="UP000196027"/>
    </source>
</evidence>
<dbReference type="PANTHER" id="PTHR45528:SF1">
    <property type="entry name" value="SENSOR HISTIDINE KINASE CPXA"/>
    <property type="match status" value="1"/>
</dbReference>
<evidence type="ECO:0000259" key="17">
    <source>
        <dbReference type="PROSITE" id="PS50885"/>
    </source>
</evidence>
<keyword evidence="4" id="KW-1003">Cell membrane</keyword>
<evidence type="ECO:0000256" key="4">
    <source>
        <dbReference type="ARBA" id="ARBA00022475"/>
    </source>
</evidence>
<dbReference type="InterPro" id="IPR050398">
    <property type="entry name" value="HssS/ArlS-like"/>
</dbReference>
<dbReference type="InterPro" id="IPR005467">
    <property type="entry name" value="His_kinase_dom"/>
</dbReference>
<dbReference type="SUPFAM" id="SSF55874">
    <property type="entry name" value="ATPase domain of HSP90 chaperone/DNA topoisomerase II/histidine kinase"/>
    <property type="match status" value="1"/>
</dbReference>
<dbReference type="PROSITE" id="PS50885">
    <property type="entry name" value="HAMP"/>
    <property type="match status" value="1"/>
</dbReference>
<dbReference type="GO" id="GO:0000155">
    <property type="term" value="F:phosphorelay sensor kinase activity"/>
    <property type="evidence" value="ECO:0007669"/>
    <property type="project" value="InterPro"/>
</dbReference>
<evidence type="ECO:0000256" key="8">
    <source>
        <dbReference type="ARBA" id="ARBA00022741"/>
    </source>
</evidence>
<feature type="domain" description="Histidine kinase" evidence="16">
    <location>
        <begin position="288"/>
        <end position="515"/>
    </location>
</feature>
<sequence>MYAMMQWSVDRGLLKYINQREQQDFHNLASMLSHAYKKTGNWKFIAGDNMLFYTIADRAGVDLRPGGPGGPGRGRRPGSPEYDPRDTLHAPPPIRRGDRGDHPARNREPVLDERLFSGFPDQSKRRKKHRAGGGFGLLDAEKTLLAGDFRARSQSQYIAIRVDGAESGLKRNDNIRSSNIVGWIAFNSRDRIIEHFDLDIASELRSNFLIISILVIFLSGLVSFPLSIFLVRRVKSLAQATHHIASGHFETRLKVTSRDEIGVLFRDFNHLAQSLEKHDTERKRWIADVSHELRTPLAIMKGELEAMADGIRSASPENIRSAQDEVENLSRLVDDLYDLTKSDLGALQYKKQNLDLLPILQHELNILRDHGSKKSLSIIDDIDRLRDGTGIPLWADENRLKQLFRNLFQNAVQYTDYPGTIQVFVSIIRGRSGVDSEKNWVEIILEDSKPGVPEDHLERIFDPLFRVDAARNRRTGGSGLGLAICRRIVDGHNGRLSAAQSSLGGVRFTVRLPCV</sequence>
<protein>
    <recommendedName>
        <fullName evidence="3">histidine kinase</fullName>
        <ecNumber evidence="3">2.7.13.3</ecNumber>
    </recommendedName>
</protein>
<feature type="domain" description="HAMP" evidence="17">
    <location>
        <begin position="228"/>
        <end position="280"/>
    </location>
</feature>
<dbReference type="SMART" id="SM00388">
    <property type="entry name" value="HisKA"/>
    <property type="match status" value="1"/>
</dbReference>
<evidence type="ECO:0000256" key="6">
    <source>
        <dbReference type="ARBA" id="ARBA00022679"/>
    </source>
</evidence>
<keyword evidence="7 15" id="KW-0812">Transmembrane</keyword>
<dbReference type="Proteomes" id="UP000196027">
    <property type="component" value="Chromosome"/>
</dbReference>
<organism evidence="18 19">
    <name type="scientific">Oleiphilus messinensis</name>
    <dbReference type="NCBI Taxonomy" id="141451"/>
    <lineage>
        <taxon>Bacteria</taxon>
        <taxon>Pseudomonadati</taxon>
        <taxon>Pseudomonadota</taxon>
        <taxon>Gammaproteobacteria</taxon>
        <taxon>Oceanospirillales</taxon>
        <taxon>Oleiphilaceae</taxon>
        <taxon>Oleiphilus</taxon>
    </lineage>
</organism>
<evidence type="ECO:0000256" key="11">
    <source>
        <dbReference type="ARBA" id="ARBA00022989"/>
    </source>
</evidence>
<evidence type="ECO:0000256" key="14">
    <source>
        <dbReference type="SAM" id="MobiDB-lite"/>
    </source>
</evidence>
<dbReference type="GO" id="GO:0005524">
    <property type="term" value="F:ATP binding"/>
    <property type="evidence" value="ECO:0007669"/>
    <property type="project" value="UniProtKB-KW"/>
</dbReference>
<evidence type="ECO:0000256" key="15">
    <source>
        <dbReference type="SAM" id="Phobius"/>
    </source>
</evidence>
<evidence type="ECO:0000256" key="13">
    <source>
        <dbReference type="ARBA" id="ARBA00023136"/>
    </source>
</evidence>
<dbReference type="PRINTS" id="PR00344">
    <property type="entry name" value="BCTRLSENSOR"/>
</dbReference>
<dbReference type="Gene3D" id="3.30.565.10">
    <property type="entry name" value="Histidine kinase-like ATPase, C-terminal domain"/>
    <property type="match status" value="1"/>
</dbReference>
<dbReference type="SUPFAM" id="SSF47384">
    <property type="entry name" value="Homodimeric domain of signal transducing histidine kinase"/>
    <property type="match status" value="1"/>
</dbReference>
<accession>A0A1Y0I8Z1</accession>
<keyword evidence="5" id="KW-0597">Phosphoprotein</keyword>
<evidence type="ECO:0000256" key="3">
    <source>
        <dbReference type="ARBA" id="ARBA00012438"/>
    </source>
</evidence>
<evidence type="ECO:0000259" key="16">
    <source>
        <dbReference type="PROSITE" id="PS50109"/>
    </source>
</evidence>
<keyword evidence="11 15" id="KW-1133">Transmembrane helix</keyword>
<keyword evidence="8" id="KW-0547">Nucleotide-binding</keyword>
<feature type="region of interest" description="Disordered" evidence="14">
    <location>
        <begin position="62"/>
        <end position="132"/>
    </location>
</feature>
<dbReference type="InterPro" id="IPR004358">
    <property type="entry name" value="Sig_transdc_His_kin-like_C"/>
</dbReference>
<keyword evidence="12" id="KW-0902">Two-component regulatory system</keyword>
<evidence type="ECO:0000256" key="12">
    <source>
        <dbReference type="ARBA" id="ARBA00023012"/>
    </source>
</evidence>
<dbReference type="PANTHER" id="PTHR45528">
    <property type="entry name" value="SENSOR HISTIDINE KINASE CPXA"/>
    <property type="match status" value="1"/>
</dbReference>
<feature type="compositionally biased region" description="Basic and acidic residues" evidence="14">
    <location>
        <begin position="95"/>
        <end position="115"/>
    </location>
</feature>
<dbReference type="GO" id="GO:0005886">
    <property type="term" value="C:plasma membrane"/>
    <property type="evidence" value="ECO:0007669"/>
    <property type="project" value="UniProtKB-SubCell"/>
</dbReference>
<dbReference type="InterPro" id="IPR036890">
    <property type="entry name" value="HATPase_C_sf"/>
</dbReference>
<dbReference type="AlphaFoldDB" id="A0A1Y0I8Z1"/>
<feature type="transmembrane region" description="Helical" evidence="15">
    <location>
        <begin position="208"/>
        <end position="231"/>
    </location>
</feature>
<evidence type="ECO:0000313" key="18">
    <source>
        <dbReference type="EMBL" id="ARU56982.1"/>
    </source>
</evidence>
<dbReference type="SUPFAM" id="SSF158472">
    <property type="entry name" value="HAMP domain-like"/>
    <property type="match status" value="1"/>
</dbReference>
<dbReference type="InterPro" id="IPR003594">
    <property type="entry name" value="HATPase_dom"/>
</dbReference>
<dbReference type="Pfam" id="PF00512">
    <property type="entry name" value="HisKA"/>
    <property type="match status" value="1"/>
</dbReference>
<evidence type="ECO:0000256" key="5">
    <source>
        <dbReference type="ARBA" id="ARBA00022553"/>
    </source>
</evidence>
<reference evidence="18 19" key="1">
    <citation type="submission" date="2017-05" db="EMBL/GenBank/DDBJ databases">
        <title>Genomic insights into alkan degradation activity of Oleiphilus messinensis.</title>
        <authorList>
            <person name="Kozyavkin S.A."/>
            <person name="Slesarev A.I."/>
            <person name="Golyshin P.N."/>
            <person name="Korzhenkov A."/>
            <person name="Golyshina O.N."/>
            <person name="Toshchakov S.V."/>
        </authorList>
    </citation>
    <scope>NUCLEOTIDE SEQUENCE [LARGE SCALE GENOMIC DNA]</scope>
    <source>
        <strain evidence="18 19">ME102</strain>
    </source>
</reference>
<comment type="catalytic activity">
    <reaction evidence="1">
        <text>ATP + protein L-histidine = ADP + protein N-phospho-L-histidine.</text>
        <dbReference type="EC" id="2.7.13.3"/>
    </reaction>
</comment>
<evidence type="ECO:0000256" key="2">
    <source>
        <dbReference type="ARBA" id="ARBA00004651"/>
    </source>
</evidence>
<dbReference type="CDD" id="cd06225">
    <property type="entry name" value="HAMP"/>
    <property type="match status" value="1"/>
</dbReference>
<dbReference type="EMBL" id="CP021425">
    <property type="protein sequence ID" value="ARU56982.1"/>
    <property type="molecule type" value="Genomic_DNA"/>
</dbReference>
<evidence type="ECO:0000256" key="1">
    <source>
        <dbReference type="ARBA" id="ARBA00000085"/>
    </source>
</evidence>
<keyword evidence="10" id="KW-0067">ATP-binding</keyword>
<dbReference type="InterPro" id="IPR003661">
    <property type="entry name" value="HisK_dim/P_dom"/>
</dbReference>
<keyword evidence="13 15" id="KW-0472">Membrane</keyword>
<dbReference type="Gene3D" id="6.10.340.10">
    <property type="match status" value="1"/>
</dbReference>
<proteinExistence type="predicted"/>
<keyword evidence="6" id="KW-0808">Transferase</keyword>
<dbReference type="InterPro" id="IPR003660">
    <property type="entry name" value="HAMP_dom"/>
</dbReference>
<evidence type="ECO:0000256" key="9">
    <source>
        <dbReference type="ARBA" id="ARBA00022777"/>
    </source>
</evidence>
<evidence type="ECO:0000256" key="7">
    <source>
        <dbReference type="ARBA" id="ARBA00022692"/>
    </source>
</evidence>
<gene>
    <name evidence="18" type="ORF">OLMES_2938</name>
</gene>
<dbReference type="SMART" id="SM00304">
    <property type="entry name" value="HAMP"/>
    <property type="match status" value="1"/>
</dbReference>
<keyword evidence="19" id="KW-1185">Reference proteome</keyword>
<dbReference type="SMART" id="SM00387">
    <property type="entry name" value="HATPase_c"/>
    <property type="match status" value="1"/>
</dbReference>
<dbReference type="PROSITE" id="PS50109">
    <property type="entry name" value="HIS_KIN"/>
    <property type="match status" value="1"/>
</dbReference>
<dbReference type="EC" id="2.7.13.3" evidence="3"/>
<dbReference type="Pfam" id="PF00672">
    <property type="entry name" value="HAMP"/>
    <property type="match status" value="1"/>
</dbReference>
<comment type="subcellular location">
    <subcellularLocation>
        <location evidence="2">Cell membrane</location>
        <topology evidence="2">Multi-pass membrane protein</topology>
    </subcellularLocation>
</comment>
<evidence type="ECO:0000256" key="10">
    <source>
        <dbReference type="ARBA" id="ARBA00022840"/>
    </source>
</evidence>
<keyword evidence="9 18" id="KW-0418">Kinase</keyword>
<dbReference type="Gene3D" id="1.10.287.130">
    <property type="match status" value="1"/>
</dbReference>
<dbReference type="Pfam" id="PF02518">
    <property type="entry name" value="HATPase_c"/>
    <property type="match status" value="1"/>
</dbReference>